<comment type="similarity">
    <text evidence="2">Belongs to the protein prenyltransferase subunit beta family.</text>
</comment>
<keyword evidence="6" id="KW-0677">Repeat</keyword>
<evidence type="ECO:0000313" key="12">
    <source>
        <dbReference type="Proteomes" id="UP000694422"/>
    </source>
</evidence>
<dbReference type="InterPro" id="IPR001330">
    <property type="entry name" value="Prenyltrans"/>
</dbReference>
<dbReference type="Pfam" id="PF00432">
    <property type="entry name" value="Prenyltrans"/>
    <property type="match status" value="1"/>
</dbReference>
<dbReference type="GO" id="GO:0005968">
    <property type="term" value="C:Rab-protein geranylgeranyltransferase complex"/>
    <property type="evidence" value="ECO:0007669"/>
    <property type="project" value="TreeGrafter"/>
</dbReference>
<dbReference type="Gene3D" id="1.50.10.20">
    <property type="match status" value="1"/>
</dbReference>
<evidence type="ECO:0000256" key="4">
    <source>
        <dbReference type="ARBA" id="ARBA00022679"/>
    </source>
</evidence>
<feature type="domain" description="Prenyltransferase alpha-alpha toroid" evidence="10">
    <location>
        <begin position="46"/>
        <end position="200"/>
    </location>
</feature>
<dbReference type="Ensembl" id="ENSSDAT00000005098.1">
    <property type="protein sequence ID" value="ENSSDAP00000004439.1"/>
    <property type="gene ID" value="ENSSDAG00000004177.1"/>
</dbReference>
<keyword evidence="12" id="KW-1185">Reference proteome</keyword>
<proteinExistence type="inferred from homology"/>
<evidence type="ECO:0000256" key="8">
    <source>
        <dbReference type="ARBA" id="ARBA00030816"/>
    </source>
</evidence>
<protein>
    <recommendedName>
        <fullName evidence="8">Geranylgeranyl transferase type II subunit beta</fullName>
    </recommendedName>
    <alternativeName>
        <fullName evidence="9">Type II protein geranyl-geranyltransferase subunit beta</fullName>
    </alternativeName>
</protein>
<dbReference type="PANTHER" id="PTHR11774">
    <property type="entry name" value="GERANYLGERANYL TRANSFERASE TYPE BETA SUBUNIT"/>
    <property type="match status" value="1"/>
</dbReference>
<comment type="cofactor">
    <cofactor evidence="1">
        <name>Zn(2+)</name>
        <dbReference type="ChEBI" id="CHEBI:29105"/>
    </cofactor>
</comment>
<dbReference type="GO" id="GO:0046872">
    <property type="term" value="F:metal ion binding"/>
    <property type="evidence" value="ECO:0007669"/>
    <property type="project" value="UniProtKB-KW"/>
</dbReference>
<evidence type="ECO:0000313" key="11">
    <source>
        <dbReference type="Ensembl" id="ENSSDAP00000004439.1"/>
    </source>
</evidence>
<dbReference type="AlphaFoldDB" id="A0A8C9P7A7"/>
<evidence type="ECO:0000256" key="7">
    <source>
        <dbReference type="ARBA" id="ARBA00022833"/>
    </source>
</evidence>
<organism evidence="11 12">
    <name type="scientific">Spermophilus dauricus</name>
    <name type="common">Daurian ground squirrel</name>
    <dbReference type="NCBI Taxonomy" id="99837"/>
    <lineage>
        <taxon>Eukaryota</taxon>
        <taxon>Metazoa</taxon>
        <taxon>Chordata</taxon>
        <taxon>Craniata</taxon>
        <taxon>Vertebrata</taxon>
        <taxon>Euteleostomi</taxon>
        <taxon>Mammalia</taxon>
        <taxon>Eutheria</taxon>
        <taxon>Euarchontoglires</taxon>
        <taxon>Glires</taxon>
        <taxon>Rodentia</taxon>
        <taxon>Sciuromorpha</taxon>
        <taxon>Sciuridae</taxon>
        <taxon>Xerinae</taxon>
        <taxon>Marmotini</taxon>
        <taxon>Spermophilus</taxon>
    </lineage>
</organism>
<dbReference type="InterPro" id="IPR008930">
    <property type="entry name" value="Terpenoid_cyclase/PrenylTrfase"/>
</dbReference>
<evidence type="ECO:0000256" key="9">
    <source>
        <dbReference type="ARBA" id="ARBA00032766"/>
    </source>
</evidence>
<evidence type="ECO:0000256" key="2">
    <source>
        <dbReference type="ARBA" id="ARBA00010497"/>
    </source>
</evidence>
<evidence type="ECO:0000256" key="5">
    <source>
        <dbReference type="ARBA" id="ARBA00022723"/>
    </source>
</evidence>
<keyword evidence="3" id="KW-0637">Prenyltransferase</keyword>
<evidence type="ECO:0000259" key="10">
    <source>
        <dbReference type="Pfam" id="PF00432"/>
    </source>
</evidence>
<dbReference type="GO" id="GO:0004663">
    <property type="term" value="F:Rab geranylgeranyltransferase activity"/>
    <property type="evidence" value="ECO:0007669"/>
    <property type="project" value="TreeGrafter"/>
</dbReference>
<dbReference type="InterPro" id="IPR045089">
    <property type="entry name" value="PGGT1B-like"/>
</dbReference>
<evidence type="ECO:0000256" key="1">
    <source>
        <dbReference type="ARBA" id="ARBA00001947"/>
    </source>
</evidence>
<keyword evidence="5" id="KW-0479">Metal-binding</keyword>
<keyword evidence="4" id="KW-0808">Transferase</keyword>
<dbReference type="PANTHER" id="PTHR11774:SF11">
    <property type="entry name" value="GERANYLGERANYL TRANSFERASE TYPE-2 SUBUNIT BETA"/>
    <property type="match status" value="1"/>
</dbReference>
<accession>A0A8C9P7A7</accession>
<name>A0A8C9P7A7_SPEDA</name>
<keyword evidence="7" id="KW-0862">Zinc</keyword>
<reference evidence="11" key="1">
    <citation type="submission" date="2025-08" db="UniProtKB">
        <authorList>
            <consortium name="Ensembl"/>
        </authorList>
    </citation>
    <scope>IDENTIFICATION</scope>
</reference>
<evidence type="ECO:0000256" key="6">
    <source>
        <dbReference type="ARBA" id="ARBA00022737"/>
    </source>
</evidence>
<reference evidence="11" key="2">
    <citation type="submission" date="2025-09" db="UniProtKB">
        <authorList>
            <consortium name="Ensembl"/>
        </authorList>
    </citation>
    <scope>IDENTIFICATION</scope>
</reference>
<sequence>GVSFSLPDMGTPQKDIIFKSDAPITLLLVKHADYIASYGSKKDDCEYCMSEVMDLMGQLDQMNREEILTFIKSYQYECGGISASIGHDLHLLYTLSAVQILTLYDSINVIDVSKVVEYVQSLQKEDGSFAGNIWDPSKNDTRFSFCVVATLALLGKLDAINVEKAIEFVLSCMNFDGGLGCKPGSESHAEQIYYSWDILQWVVLNIKGENMKVKPVRDTLLLFPKHEYEHFQITIRYMSL</sequence>
<dbReference type="SUPFAM" id="SSF48239">
    <property type="entry name" value="Terpenoid cyclases/Protein prenyltransferases"/>
    <property type="match status" value="1"/>
</dbReference>
<evidence type="ECO:0000256" key="3">
    <source>
        <dbReference type="ARBA" id="ARBA00022602"/>
    </source>
</evidence>
<dbReference type="Proteomes" id="UP000694422">
    <property type="component" value="Unplaced"/>
</dbReference>